<reference evidence="3" key="2">
    <citation type="submission" date="2015-01" db="EMBL/GenBank/DDBJ databases">
        <title>Evolutionary Origins and Diversification of the Mycorrhizal Mutualists.</title>
        <authorList>
            <consortium name="DOE Joint Genome Institute"/>
            <consortium name="Mycorrhizal Genomics Consortium"/>
            <person name="Kohler A."/>
            <person name="Kuo A."/>
            <person name="Nagy L.G."/>
            <person name="Floudas D."/>
            <person name="Copeland A."/>
            <person name="Barry K.W."/>
            <person name="Cichocki N."/>
            <person name="Veneault-Fourrey C."/>
            <person name="LaButti K."/>
            <person name="Lindquist E.A."/>
            <person name="Lipzen A."/>
            <person name="Lundell T."/>
            <person name="Morin E."/>
            <person name="Murat C."/>
            <person name="Riley R."/>
            <person name="Ohm R."/>
            <person name="Sun H."/>
            <person name="Tunlid A."/>
            <person name="Henrissat B."/>
            <person name="Grigoriev I.V."/>
            <person name="Hibbett D.S."/>
            <person name="Martin F."/>
        </authorList>
    </citation>
    <scope>NUCLEOTIDE SEQUENCE [LARGE SCALE GENOMIC DNA]</scope>
    <source>
        <strain evidence="3">LaAM-08-1</strain>
    </source>
</reference>
<keyword evidence="1" id="KW-1133">Transmembrane helix</keyword>
<dbReference type="Proteomes" id="UP000054477">
    <property type="component" value="Unassembled WGS sequence"/>
</dbReference>
<keyword evidence="1" id="KW-0812">Transmembrane</keyword>
<organism evidence="2 3">
    <name type="scientific">Laccaria amethystina LaAM-08-1</name>
    <dbReference type="NCBI Taxonomy" id="1095629"/>
    <lineage>
        <taxon>Eukaryota</taxon>
        <taxon>Fungi</taxon>
        <taxon>Dikarya</taxon>
        <taxon>Basidiomycota</taxon>
        <taxon>Agaricomycotina</taxon>
        <taxon>Agaricomycetes</taxon>
        <taxon>Agaricomycetidae</taxon>
        <taxon>Agaricales</taxon>
        <taxon>Agaricineae</taxon>
        <taxon>Hydnangiaceae</taxon>
        <taxon>Laccaria</taxon>
    </lineage>
</organism>
<dbReference type="EMBL" id="KN838779">
    <property type="protein sequence ID" value="KIJ94778.1"/>
    <property type="molecule type" value="Genomic_DNA"/>
</dbReference>
<reference evidence="2 3" key="1">
    <citation type="submission" date="2014-04" db="EMBL/GenBank/DDBJ databases">
        <authorList>
            <consortium name="DOE Joint Genome Institute"/>
            <person name="Kuo A."/>
            <person name="Kohler A."/>
            <person name="Nagy L.G."/>
            <person name="Floudas D."/>
            <person name="Copeland A."/>
            <person name="Barry K.W."/>
            <person name="Cichocki N."/>
            <person name="Veneault-Fourrey C."/>
            <person name="LaButti K."/>
            <person name="Lindquist E.A."/>
            <person name="Lipzen A."/>
            <person name="Lundell T."/>
            <person name="Morin E."/>
            <person name="Murat C."/>
            <person name="Sun H."/>
            <person name="Tunlid A."/>
            <person name="Henrissat B."/>
            <person name="Grigoriev I.V."/>
            <person name="Hibbett D.S."/>
            <person name="Martin F."/>
            <person name="Nordberg H.P."/>
            <person name="Cantor M.N."/>
            <person name="Hua S.X."/>
        </authorList>
    </citation>
    <scope>NUCLEOTIDE SEQUENCE [LARGE SCALE GENOMIC DNA]</scope>
    <source>
        <strain evidence="2 3">LaAM-08-1</strain>
    </source>
</reference>
<feature type="non-terminal residue" evidence="2">
    <location>
        <position position="90"/>
    </location>
</feature>
<accession>A0A0C9X0D9</accession>
<name>A0A0C9X0D9_9AGAR</name>
<proteinExistence type="predicted"/>
<evidence type="ECO:0000313" key="3">
    <source>
        <dbReference type="Proteomes" id="UP000054477"/>
    </source>
</evidence>
<dbReference type="HOGENOM" id="CLU_169367_0_0_1"/>
<feature type="transmembrane region" description="Helical" evidence="1">
    <location>
        <begin position="44"/>
        <end position="71"/>
    </location>
</feature>
<evidence type="ECO:0000313" key="2">
    <source>
        <dbReference type="EMBL" id="KIJ94778.1"/>
    </source>
</evidence>
<evidence type="ECO:0000256" key="1">
    <source>
        <dbReference type="SAM" id="Phobius"/>
    </source>
</evidence>
<sequence>MCTDHVNTTPTFSTSVYIMFLLFFSFLPCKHYSNIFNISYPNIINTFCIMSILFVSIFPDFPALFVLITIFGNVHRPCKYHSNIVNNSVH</sequence>
<dbReference type="OrthoDB" id="3105089at2759"/>
<protein>
    <submittedName>
        <fullName evidence="2">Unplaced genomic scaffold K443scaffold_244, whole genome shotgun sequence</fullName>
    </submittedName>
</protein>
<feature type="transmembrane region" description="Helical" evidence="1">
    <location>
        <begin position="12"/>
        <end position="32"/>
    </location>
</feature>
<dbReference type="AlphaFoldDB" id="A0A0C9X0D9"/>
<keyword evidence="1" id="KW-0472">Membrane</keyword>
<keyword evidence="3" id="KW-1185">Reference proteome</keyword>
<gene>
    <name evidence="2" type="ORF">K443DRAFT_72344</name>
</gene>